<gene>
    <name evidence="2" type="ORF">CSUI_008353</name>
</gene>
<feature type="compositionally biased region" description="Basic and acidic residues" evidence="1">
    <location>
        <begin position="185"/>
        <end position="210"/>
    </location>
</feature>
<name>A0A2C6KMX3_9APIC</name>
<accession>A0A2C6KMX3</accession>
<evidence type="ECO:0000313" key="2">
    <source>
        <dbReference type="EMBL" id="PHJ17824.1"/>
    </source>
</evidence>
<feature type="compositionally biased region" description="Basic and acidic residues" evidence="1">
    <location>
        <begin position="1018"/>
        <end position="1031"/>
    </location>
</feature>
<keyword evidence="2" id="KW-0418">Kinase</keyword>
<feature type="compositionally biased region" description="Basic and acidic residues" evidence="1">
    <location>
        <begin position="661"/>
        <end position="679"/>
    </location>
</feature>
<feature type="compositionally biased region" description="Gly residues" evidence="1">
    <location>
        <begin position="978"/>
        <end position="990"/>
    </location>
</feature>
<keyword evidence="3" id="KW-1185">Reference proteome</keyword>
<dbReference type="Proteomes" id="UP000221165">
    <property type="component" value="Unassembled WGS sequence"/>
</dbReference>
<dbReference type="VEuPathDB" id="ToxoDB:CSUI_008353"/>
<evidence type="ECO:0000256" key="1">
    <source>
        <dbReference type="SAM" id="MobiDB-lite"/>
    </source>
</evidence>
<proteinExistence type="predicted"/>
<feature type="compositionally biased region" description="Basic and acidic residues" evidence="1">
    <location>
        <begin position="1131"/>
        <end position="1144"/>
    </location>
</feature>
<feature type="region of interest" description="Disordered" evidence="1">
    <location>
        <begin position="417"/>
        <end position="439"/>
    </location>
</feature>
<organism evidence="2 3">
    <name type="scientific">Cystoisospora suis</name>
    <dbReference type="NCBI Taxonomy" id="483139"/>
    <lineage>
        <taxon>Eukaryota</taxon>
        <taxon>Sar</taxon>
        <taxon>Alveolata</taxon>
        <taxon>Apicomplexa</taxon>
        <taxon>Conoidasida</taxon>
        <taxon>Coccidia</taxon>
        <taxon>Eucoccidiorida</taxon>
        <taxon>Eimeriorina</taxon>
        <taxon>Sarcocystidae</taxon>
        <taxon>Cystoisospora</taxon>
    </lineage>
</organism>
<feature type="region of interest" description="Disordered" evidence="1">
    <location>
        <begin position="175"/>
        <end position="210"/>
    </location>
</feature>
<dbReference type="AlphaFoldDB" id="A0A2C6KMX3"/>
<dbReference type="GeneID" id="94431698"/>
<evidence type="ECO:0000313" key="3">
    <source>
        <dbReference type="Proteomes" id="UP000221165"/>
    </source>
</evidence>
<feature type="region of interest" description="Disordered" evidence="1">
    <location>
        <begin position="740"/>
        <end position="794"/>
    </location>
</feature>
<protein>
    <submittedName>
        <fullName evidence="2">Atpase histidine kinase dna gyrase b hsp90 domain-containing protein</fullName>
    </submittedName>
</protein>
<feature type="region of interest" description="Disordered" evidence="1">
    <location>
        <begin position="656"/>
        <end position="679"/>
    </location>
</feature>
<sequence>MFGIGSYLRCRSFVSPGGGAFKRCRPSSMPIPCSDQNTTSLTTMTTTLPLATKQSFLQGRGETAAARFSLPSYYYHAGGRRSCPDLLYQCQSFDDFPQESCPGCFLKGKRKNNEMLSTGSVPAPSLIPGVSGGGGSDEPFIYFTQAQLLQNSMVLPSRGVRSFCTSSCTSKEEEDVAEQQWMRSTNHESEGNRRPFDWEGPERHDDEGRGDIVRVEEHEGYKGDRNRSVASVGCRDGAAIAQERERLRYSQSTVKLFVVNKDVSGRETSSFSSSSSDAVVSTRVGCHSPRTIHSSSLCEMRWSPSYPFSGLLTRDLKETHGQDGSSPSKGLFHRRSYSAQVLAAPSECVPTKRMMELQWTSGQLGFRRRSSESHSHHGHRHLEERKEEKKSLRHEGVALIDDFNNKMNCDGDAGEVADARDLRKEEEEEEHARKDGPQMLSRVSSVPAALCMVCEEDGTVISQGFYSDETASSPDRGICAGVDSVDTPRVVGGDVLSHVEEDGVRGDVPAIEEGHLIASGIEDHSSLSSEIKEDTCIIQPLPGEGDPAAEGLFPSPPAPYLAQLLQLDDIYEVAELAVQILPVRYLQRIQQLDALRTVVGPELYVQCTYLATVREIYEKSYEIANSGSDEALVQLKREGLVYRRQKAREEEEEEWYSDGSYTREQEGRGKGGIKTKVESHDKIPEDDLASECSGGNSHTLASLAEKLKTVKMLQARVGPNLVAGIVQLAEVLMRQSAAAFTEEKNNSGAREISLSPKEKRRKDEEDSDEEEELTRKEVGKQRASFRDTAEDGRDEVKAMKQEKIQSFVDHFLHAFLSCRVAAELQREHFLQSVDGDDCGAILNKHIPMEQLVCQAALDAQELSLHHMGTAAPVEVYCSEASSIDEDLRVFLDKASHTERPSSVGWSPFSYPVREEVNSSSSLGHACSSSSGGPSSPVLIPYPKSGGADVVLSMEAMPGISSNRIKVNCLTTTGCQSQQGGGLRGAGGGGSLSNRENSRYMSSSFFSSSRSGGGGTSKVDSRNLNDSGRTHPGESSCHSSSSTPLPMTVRFPCFISYAYSGVFELLKNAMRASVERWHEERARRRHLLQQNTRGANRGKDDDDADGVAPLLSSNDETKKQKQNQLHDMTSFNDDHHDNRFHDDTTSHTSGGRRPDIGLGVETPHF</sequence>
<comment type="caution">
    <text evidence="2">The sequence shown here is derived from an EMBL/GenBank/DDBJ whole genome shotgun (WGS) entry which is preliminary data.</text>
</comment>
<keyword evidence="2" id="KW-0808">Transferase</keyword>
<feature type="compositionally biased region" description="Basic and acidic residues" evidence="1">
    <location>
        <begin position="773"/>
        <end position="794"/>
    </location>
</feature>
<feature type="compositionally biased region" description="Basic and acidic residues" evidence="1">
    <location>
        <begin position="417"/>
        <end position="436"/>
    </location>
</feature>
<reference evidence="2 3" key="1">
    <citation type="journal article" date="2017" name="Int. J. Parasitol.">
        <title>The genome of the protozoan parasite Cystoisospora suis and a reverse vaccinology approach to identify vaccine candidates.</title>
        <authorList>
            <person name="Palmieri N."/>
            <person name="Shrestha A."/>
            <person name="Ruttkowski B."/>
            <person name="Beck T."/>
            <person name="Vogl C."/>
            <person name="Tomley F."/>
            <person name="Blake D.P."/>
            <person name="Joachim A."/>
        </authorList>
    </citation>
    <scope>NUCLEOTIDE SEQUENCE [LARGE SCALE GENOMIC DNA]</scope>
    <source>
        <strain evidence="2 3">Wien I</strain>
    </source>
</reference>
<dbReference type="OrthoDB" id="331200at2759"/>
<feature type="region of interest" description="Disordered" evidence="1">
    <location>
        <begin position="1084"/>
        <end position="1164"/>
    </location>
</feature>
<dbReference type="RefSeq" id="XP_067919538.1">
    <property type="nucleotide sequence ID" value="XM_068068487.1"/>
</dbReference>
<feature type="region of interest" description="Disordered" evidence="1">
    <location>
        <begin position="973"/>
        <end position="1042"/>
    </location>
</feature>
<dbReference type="GO" id="GO:0016301">
    <property type="term" value="F:kinase activity"/>
    <property type="evidence" value="ECO:0007669"/>
    <property type="project" value="UniProtKB-KW"/>
</dbReference>
<feature type="non-terminal residue" evidence="2">
    <location>
        <position position="1164"/>
    </location>
</feature>
<feature type="compositionally biased region" description="Basic and acidic residues" evidence="1">
    <location>
        <begin position="369"/>
        <end position="391"/>
    </location>
</feature>
<feature type="region of interest" description="Disordered" evidence="1">
    <location>
        <begin position="365"/>
        <end position="391"/>
    </location>
</feature>
<dbReference type="EMBL" id="MIGC01004648">
    <property type="protein sequence ID" value="PHJ17824.1"/>
    <property type="molecule type" value="Genomic_DNA"/>
</dbReference>